<dbReference type="AlphaFoldDB" id="A0AA88Y8W7"/>
<protein>
    <recommendedName>
        <fullName evidence="1">Helicase ATP-binding domain-containing protein</fullName>
    </recommendedName>
</protein>
<dbReference type="SMART" id="SM00487">
    <property type="entry name" value="DEXDc"/>
    <property type="match status" value="1"/>
</dbReference>
<dbReference type="SUPFAM" id="SSF52540">
    <property type="entry name" value="P-loop containing nucleoside triphosphate hydrolases"/>
    <property type="match status" value="1"/>
</dbReference>
<dbReference type="PROSITE" id="PS51192">
    <property type="entry name" value="HELICASE_ATP_BIND_1"/>
    <property type="match status" value="1"/>
</dbReference>
<proteinExistence type="predicted"/>
<name>A0AA88Y8W7_PINIB</name>
<dbReference type="Pfam" id="PF04851">
    <property type="entry name" value="ResIII"/>
    <property type="match status" value="1"/>
</dbReference>
<comment type="caution">
    <text evidence="2">The sequence shown here is derived from an EMBL/GenBank/DDBJ whole genome shotgun (WGS) entry which is preliminary data.</text>
</comment>
<organism evidence="2 3">
    <name type="scientific">Pinctada imbricata</name>
    <name type="common">Atlantic pearl-oyster</name>
    <name type="synonym">Pinctada martensii</name>
    <dbReference type="NCBI Taxonomy" id="66713"/>
    <lineage>
        <taxon>Eukaryota</taxon>
        <taxon>Metazoa</taxon>
        <taxon>Spiralia</taxon>
        <taxon>Lophotrochozoa</taxon>
        <taxon>Mollusca</taxon>
        <taxon>Bivalvia</taxon>
        <taxon>Autobranchia</taxon>
        <taxon>Pteriomorphia</taxon>
        <taxon>Pterioida</taxon>
        <taxon>Pterioidea</taxon>
        <taxon>Pteriidae</taxon>
        <taxon>Pinctada</taxon>
    </lineage>
</organism>
<dbReference type="GO" id="GO:0003677">
    <property type="term" value="F:DNA binding"/>
    <property type="evidence" value="ECO:0007669"/>
    <property type="project" value="InterPro"/>
</dbReference>
<accession>A0AA88Y8W7</accession>
<dbReference type="EMBL" id="VSWD01000007">
    <property type="protein sequence ID" value="KAK3096834.1"/>
    <property type="molecule type" value="Genomic_DNA"/>
</dbReference>
<gene>
    <name evidence="2" type="ORF">FSP39_003792</name>
</gene>
<feature type="domain" description="Helicase ATP-binding" evidence="1">
    <location>
        <begin position="16"/>
        <end position="191"/>
    </location>
</feature>
<evidence type="ECO:0000259" key="1">
    <source>
        <dbReference type="PROSITE" id="PS51192"/>
    </source>
</evidence>
<reference evidence="2" key="1">
    <citation type="submission" date="2019-08" db="EMBL/GenBank/DDBJ databases">
        <title>The improved chromosome-level genome for the pearl oyster Pinctada fucata martensii using PacBio sequencing and Hi-C.</title>
        <authorList>
            <person name="Zheng Z."/>
        </authorList>
    </citation>
    <scope>NUCLEOTIDE SEQUENCE</scope>
    <source>
        <strain evidence="2">ZZ-2019</strain>
        <tissue evidence="2">Adductor muscle</tissue>
    </source>
</reference>
<dbReference type="InterPro" id="IPR051363">
    <property type="entry name" value="RLR_Helicase"/>
</dbReference>
<evidence type="ECO:0000313" key="2">
    <source>
        <dbReference type="EMBL" id="KAK3096834.1"/>
    </source>
</evidence>
<dbReference type="GO" id="GO:0016787">
    <property type="term" value="F:hydrolase activity"/>
    <property type="evidence" value="ECO:0007669"/>
    <property type="project" value="InterPro"/>
</dbReference>
<dbReference type="PANTHER" id="PTHR14074:SF16">
    <property type="entry name" value="ANTIVIRAL INNATE IMMUNE RESPONSE RECEPTOR RIG-I"/>
    <property type="match status" value="1"/>
</dbReference>
<dbReference type="PANTHER" id="PTHR14074">
    <property type="entry name" value="HELICASE WITH DEATH DOMAIN-RELATED"/>
    <property type="match status" value="1"/>
</dbReference>
<keyword evidence="3" id="KW-1185">Reference proteome</keyword>
<dbReference type="InterPro" id="IPR014001">
    <property type="entry name" value="Helicase_ATP-bd"/>
</dbReference>
<sequence>MGNRGLEMRNYQLELSSLALKGQNTIIHAATGTGKTMVAFYIIKRHLEKNPSGKVAVLAEQNFLVEQHFKALKDLLPELEKKSILLSGTKENSPDLQLMINEKSIFILTPALIENTIKSLGDPSFICKFTLMFFDECHHTHKQDTYKRLMNEYLLLKEQRKKLPQIVGLTATLGTNRANSLDKAVDHVITIMANLDCAKISTVEENMEEYNKYRSDYSESKRY</sequence>
<dbReference type="InterPro" id="IPR006935">
    <property type="entry name" value="Helicase/UvrB_N"/>
</dbReference>
<dbReference type="Gene3D" id="3.40.50.300">
    <property type="entry name" value="P-loop containing nucleotide triphosphate hydrolases"/>
    <property type="match status" value="1"/>
</dbReference>
<dbReference type="GO" id="GO:0005737">
    <property type="term" value="C:cytoplasm"/>
    <property type="evidence" value="ECO:0007669"/>
    <property type="project" value="TreeGrafter"/>
</dbReference>
<evidence type="ECO:0000313" key="3">
    <source>
        <dbReference type="Proteomes" id="UP001186944"/>
    </source>
</evidence>
<dbReference type="Proteomes" id="UP001186944">
    <property type="component" value="Unassembled WGS sequence"/>
</dbReference>
<dbReference type="InterPro" id="IPR027417">
    <property type="entry name" value="P-loop_NTPase"/>
</dbReference>
<dbReference type="GO" id="GO:0005524">
    <property type="term" value="F:ATP binding"/>
    <property type="evidence" value="ECO:0007669"/>
    <property type="project" value="InterPro"/>
</dbReference>